<organism evidence="2 3">
    <name type="scientific">Mytilus galloprovincialis</name>
    <name type="common">Mediterranean mussel</name>
    <dbReference type="NCBI Taxonomy" id="29158"/>
    <lineage>
        <taxon>Eukaryota</taxon>
        <taxon>Metazoa</taxon>
        <taxon>Spiralia</taxon>
        <taxon>Lophotrochozoa</taxon>
        <taxon>Mollusca</taxon>
        <taxon>Bivalvia</taxon>
        <taxon>Autobranchia</taxon>
        <taxon>Pteriomorphia</taxon>
        <taxon>Mytilida</taxon>
        <taxon>Mytiloidea</taxon>
        <taxon>Mytilidae</taxon>
        <taxon>Mytilinae</taxon>
        <taxon>Mytilus</taxon>
    </lineage>
</organism>
<reference evidence="2" key="1">
    <citation type="submission" date="2018-11" db="EMBL/GenBank/DDBJ databases">
        <authorList>
            <person name="Alioto T."/>
            <person name="Alioto T."/>
        </authorList>
    </citation>
    <scope>NUCLEOTIDE SEQUENCE</scope>
</reference>
<comment type="caution">
    <text evidence="2">The sequence shown here is derived from an EMBL/GenBank/DDBJ whole genome shotgun (WGS) entry which is preliminary data.</text>
</comment>
<feature type="region of interest" description="Disordered" evidence="1">
    <location>
        <begin position="23"/>
        <end position="87"/>
    </location>
</feature>
<sequence>MNSDNLDGQSYFEILCTCPRHFNPVEGRGRKGKSTYETYPSRFDSSDYAQVRPYRCSGRRPDRRNRQNNNRSQRNRNRNRQTRRSRS</sequence>
<dbReference type="AlphaFoldDB" id="A0A8B6FIV2"/>
<keyword evidence="3" id="KW-1185">Reference proteome</keyword>
<gene>
    <name evidence="2" type="ORF">MGAL_10B009168</name>
</gene>
<feature type="compositionally biased region" description="Basic residues" evidence="1">
    <location>
        <begin position="73"/>
        <end position="87"/>
    </location>
</feature>
<dbReference type="Proteomes" id="UP000596742">
    <property type="component" value="Unassembled WGS sequence"/>
</dbReference>
<dbReference type="OrthoDB" id="6052706at2759"/>
<proteinExistence type="predicted"/>
<evidence type="ECO:0000313" key="3">
    <source>
        <dbReference type="Proteomes" id="UP000596742"/>
    </source>
</evidence>
<accession>A0A8B6FIV2</accession>
<protein>
    <submittedName>
        <fullName evidence="2">Uncharacterized protein</fullName>
    </submittedName>
</protein>
<dbReference type="EMBL" id="UYJE01006948">
    <property type="protein sequence ID" value="VDI50359.1"/>
    <property type="molecule type" value="Genomic_DNA"/>
</dbReference>
<evidence type="ECO:0000313" key="2">
    <source>
        <dbReference type="EMBL" id="VDI50359.1"/>
    </source>
</evidence>
<evidence type="ECO:0000256" key="1">
    <source>
        <dbReference type="SAM" id="MobiDB-lite"/>
    </source>
</evidence>
<name>A0A8B6FIV2_MYTGA</name>